<dbReference type="GO" id="GO:0005524">
    <property type="term" value="F:ATP binding"/>
    <property type="evidence" value="ECO:0007669"/>
    <property type="project" value="InterPro"/>
</dbReference>
<organism evidence="2 3">
    <name type="scientific">Wickerhamomyces ciferrii (strain ATCC 14091 / BCRC 22168 / CBS 111 / JCM 3599 / NBRC 0793 / NRRL Y-1031 F-60-10)</name>
    <name type="common">Yeast</name>
    <name type="synonym">Pichia ciferrii</name>
    <dbReference type="NCBI Taxonomy" id="1206466"/>
    <lineage>
        <taxon>Eukaryota</taxon>
        <taxon>Fungi</taxon>
        <taxon>Dikarya</taxon>
        <taxon>Ascomycota</taxon>
        <taxon>Saccharomycotina</taxon>
        <taxon>Saccharomycetes</taxon>
        <taxon>Phaffomycetales</taxon>
        <taxon>Wickerhamomycetaceae</taxon>
        <taxon>Wickerhamomyces</taxon>
    </lineage>
</organism>
<dbReference type="HOGENOM" id="CLU_624391_0_0_1"/>
<sequence>MANHDQRLVTEEEFIEHFRKRFENRNIKFPNRHYKTWQDFFDTKFKKHLSEADLDNVGILSSHIAEKLSNINKTASMELYSKLPDQLYKNKGLDKNREEFFDLINNYSKQESTQVPKAKGKGKVMSGAKNVSDQMDSIENQPSSSVDQSTKNTNGNTITIDIFEKESRRFHADDFFKNDKRRFDLHLENLDALGIINNHKWSQTININANKFNKVIGKDPNPDSIDGHKKSKTSEYIFKIIDPEFRWLAIIEHALKRGEYVEPRFGYRMACESFLRELLAYKSIEEYKKSCTDEEQLINIPKIVNLGIINMKNPTHRANENELPYYANGSSNMPNHAFYILLEKLPITDTITQKHIKSLRKQIYNLNYLVNIQHNDIRGDNIIISGDKAYLIDFGESSKFDFTAKGKPIDEKIIKEYSYDLEMLEENVIDEIINENIGN</sequence>
<dbReference type="AlphaFoldDB" id="K0KV95"/>
<evidence type="ECO:0000259" key="1">
    <source>
        <dbReference type="PROSITE" id="PS50011"/>
    </source>
</evidence>
<comment type="caution">
    <text evidence="2">The sequence shown here is derived from an EMBL/GenBank/DDBJ whole genome shotgun (WGS) entry which is preliminary data.</text>
</comment>
<dbReference type="GO" id="GO:0004672">
    <property type="term" value="F:protein kinase activity"/>
    <property type="evidence" value="ECO:0007669"/>
    <property type="project" value="InterPro"/>
</dbReference>
<dbReference type="EMBL" id="CAIF01000212">
    <property type="protein sequence ID" value="CCH45817.1"/>
    <property type="molecule type" value="Genomic_DNA"/>
</dbReference>
<keyword evidence="3" id="KW-1185">Reference proteome</keyword>
<reference evidence="2 3" key="1">
    <citation type="journal article" date="2012" name="Eukaryot. Cell">
        <title>Draft genome sequence of Wickerhamomyces ciferrii NRRL Y-1031 F-60-10.</title>
        <authorList>
            <person name="Schneider J."/>
            <person name="Andrea H."/>
            <person name="Blom J."/>
            <person name="Jaenicke S."/>
            <person name="Ruckert C."/>
            <person name="Schorsch C."/>
            <person name="Szczepanowski R."/>
            <person name="Farwick M."/>
            <person name="Goesmann A."/>
            <person name="Puhler A."/>
            <person name="Schaffer S."/>
            <person name="Tauch A."/>
            <person name="Kohler T."/>
            <person name="Brinkrolf K."/>
        </authorList>
    </citation>
    <scope>NUCLEOTIDE SEQUENCE [LARGE SCALE GENOMIC DNA]</scope>
    <source>
        <strain evidence="3">ATCC 14091 / BCRC 22168 / CBS 111 / JCM 3599 / NBRC 0793 / NRRL Y-1031 F-60-10</strain>
    </source>
</reference>
<gene>
    <name evidence="2" type="ORF">BN7_5403</name>
</gene>
<protein>
    <recommendedName>
        <fullName evidence="1">Protein kinase domain-containing protein</fullName>
    </recommendedName>
</protein>
<evidence type="ECO:0000313" key="2">
    <source>
        <dbReference type="EMBL" id="CCH45817.1"/>
    </source>
</evidence>
<accession>K0KV95</accession>
<feature type="domain" description="Protein kinase" evidence="1">
    <location>
        <begin position="201"/>
        <end position="439"/>
    </location>
</feature>
<dbReference type="InterPro" id="IPR011009">
    <property type="entry name" value="Kinase-like_dom_sf"/>
</dbReference>
<name>K0KV95_WICCF</name>
<dbReference type="Proteomes" id="UP000009328">
    <property type="component" value="Unassembled WGS sequence"/>
</dbReference>
<dbReference type="InterPro" id="IPR000719">
    <property type="entry name" value="Prot_kinase_dom"/>
</dbReference>
<evidence type="ECO:0000313" key="3">
    <source>
        <dbReference type="Proteomes" id="UP000009328"/>
    </source>
</evidence>
<proteinExistence type="predicted"/>
<dbReference type="InParanoid" id="K0KV95"/>
<dbReference type="SUPFAM" id="SSF56112">
    <property type="entry name" value="Protein kinase-like (PK-like)"/>
    <property type="match status" value="1"/>
</dbReference>
<dbReference type="PROSITE" id="PS50011">
    <property type="entry name" value="PROTEIN_KINASE_DOM"/>
    <property type="match status" value="1"/>
</dbReference>